<keyword evidence="2" id="KW-1185">Reference proteome</keyword>
<sequence>MPVLRWMFMGQAISTYHATDATWSKQIALITQCARIGKPNRPGILEIITNRPEGENFGLADEEEAEQGQTKNKKWLYGVPHDKLQKLLKEKVGRVNLHDPKPSSWRWTLLNERSGQGFTSILTCGW</sequence>
<gene>
    <name evidence="1" type="ORF">WISP_64860</name>
</gene>
<organism evidence="1 2">
    <name type="scientific">Willisornis vidua</name>
    <name type="common">Xingu scale-backed antbird</name>
    <dbReference type="NCBI Taxonomy" id="1566151"/>
    <lineage>
        <taxon>Eukaryota</taxon>
        <taxon>Metazoa</taxon>
        <taxon>Chordata</taxon>
        <taxon>Craniata</taxon>
        <taxon>Vertebrata</taxon>
        <taxon>Euteleostomi</taxon>
        <taxon>Archelosauria</taxon>
        <taxon>Archosauria</taxon>
        <taxon>Dinosauria</taxon>
        <taxon>Saurischia</taxon>
        <taxon>Theropoda</taxon>
        <taxon>Coelurosauria</taxon>
        <taxon>Aves</taxon>
        <taxon>Neognathae</taxon>
        <taxon>Neoaves</taxon>
        <taxon>Telluraves</taxon>
        <taxon>Australaves</taxon>
        <taxon>Passeriformes</taxon>
        <taxon>Thamnophilidae</taxon>
        <taxon>Willisornis</taxon>
    </lineage>
</organism>
<name>A0ABQ9DEG7_9PASS</name>
<evidence type="ECO:0000313" key="2">
    <source>
        <dbReference type="Proteomes" id="UP001145742"/>
    </source>
</evidence>
<accession>A0ABQ9DEG7</accession>
<dbReference type="EMBL" id="WHWB01033765">
    <property type="protein sequence ID" value="KAJ7417365.1"/>
    <property type="molecule type" value="Genomic_DNA"/>
</dbReference>
<reference evidence="1" key="1">
    <citation type="submission" date="2019-10" db="EMBL/GenBank/DDBJ databases">
        <authorList>
            <person name="Soares A.E.R."/>
            <person name="Aleixo A."/>
            <person name="Schneider P."/>
            <person name="Miyaki C.Y."/>
            <person name="Schneider M.P."/>
            <person name="Mello C."/>
            <person name="Vasconcelos A.T.R."/>
        </authorList>
    </citation>
    <scope>NUCLEOTIDE SEQUENCE</scope>
    <source>
        <tissue evidence="1">Muscle</tissue>
    </source>
</reference>
<evidence type="ECO:0000313" key="1">
    <source>
        <dbReference type="EMBL" id="KAJ7417365.1"/>
    </source>
</evidence>
<proteinExistence type="predicted"/>
<dbReference type="Proteomes" id="UP001145742">
    <property type="component" value="Unassembled WGS sequence"/>
</dbReference>
<comment type="caution">
    <text evidence="1">The sequence shown here is derived from an EMBL/GenBank/DDBJ whole genome shotgun (WGS) entry which is preliminary data.</text>
</comment>
<protein>
    <submittedName>
        <fullName evidence="1">Uncharacterized protein</fullName>
    </submittedName>
</protein>